<proteinExistence type="predicted"/>
<accession>A0A0P7G8X6</accession>
<gene>
    <name evidence="2" type="ORF">SY89_00468</name>
</gene>
<reference evidence="3" key="1">
    <citation type="submission" date="2013-11" db="EMBL/GenBank/DDBJ databases">
        <authorList>
            <person name="Hoang H.T."/>
            <person name="Killian M.L."/>
            <person name="Madson D.M."/>
            <person name="Arruda P.H.E."/>
            <person name="Sun D."/>
            <person name="Schwartz K.J."/>
            <person name="Yoon K."/>
        </authorList>
    </citation>
    <scope>NUCLEOTIDE SEQUENCE [LARGE SCALE GENOMIC DNA]</scope>
    <source>
        <strain evidence="3">CDK2</strain>
    </source>
</reference>
<dbReference type="AlphaFoldDB" id="A0A0P7G8X6"/>
<comment type="caution">
    <text evidence="2">The sequence shown here is derived from an EMBL/GenBank/DDBJ whole genome shotgun (WGS) entry which is preliminary data.</text>
</comment>
<evidence type="ECO:0000313" key="2">
    <source>
        <dbReference type="EMBL" id="KPN29751.1"/>
    </source>
</evidence>
<evidence type="ECO:0000313" key="3">
    <source>
        <dbReference type="Proteomes" id="UP000050535"/>
    </source>
</evidence>
<dbReference type="STRING" id="699431.SY89_00468"/>
<keyword evidence="3" id="KW-1185">Reference proteome</keyword>
<evidence type="ECO:0000256" key="1">
    <source>
        <dbReference type="SAM" id="MobiDB-lite"/>
    </source>
</evidence>
<name>A0A0P7G8X6_9EURY</name>
<dbReference type="Proteomes" id="UP000050535">
    <property type="component" value="Unassembled WGS sequence"/>
</dbReference>
<dbReference type="EMBL" id="LGUC01000001">
    <property type="protein sequence ID" value="KPN29751.1"/>
    <property type="molecule type" value="Genomic_DNA"/>
</dbReference>
<organism evidence="2 3">
    <name type="scientific">Halolamina pelagica</name>
    <dbReference type="NCBI Taxonomy" id="699431"/>
    <lineage>
        <taxon>Archaea</taxon>
        <taxon>Methanobacteriati</taxon>
        <taxon>Methanobacteriota</taxon>
        <taxon>Stenosarchaea group</taxon>
        <taxon>Halobacteria</taxon>
        <taxon>Halobacteriales</taxon>
        <taxon>Haloferacaceae</taxon>
    </lineage>
</organism>
<protein>
    <submittedName>
        <fullName evidence="2">Uncharacterized protein</fullName>
    </submittedName>
</protein>
<dbReference type="RefSeq" id="WP_054582959.1">
    <property type="nucleotide sequence ID" value="NZ_LGUC01000001.1"/>
</dbReference>
<sequence length="96" mass="10907">MASATPRGAVASGNSHPRTPDYGTTIDIPVDELVSDDLREAEDGLEDDDEQDRAYDNEQRLFGAKWLHFVREQLADAPNRFSHDWDGWLYGLLEEE</sequence>
<feature type="region of interest" description="Disordered" evidence="1">
    <location>
        <begin position="1"/>
        <end position="32"/>
    </location>
</feature>